<protein>
    <submittedName>
        <fullName evidence="2">Cardioactive peptide, putative</fullName>
    </submittedName>
</protein>
<dbReference type="Proteomes" id="UP000009046">
    <property type="component" value="Unassembled WGS sequence"/>
</dbReference>
<name>E0VG48_PEDHC</name>
<keyword evidence="1" id="KW-0472">Membrane</keyword>
<dbReference type="EnsemblMetazoa" id="PHUM173410-RA">
    <property type="protein sequence ID" value="PHUM173410-PA"/>
    <property type="gene ID" value="PHUM173410"/>
</dbReference>
<feature type="transmembrane region" description="Helical" evidence="1">
    <location>
        <begin position="12"/>
        <end position="32"/>
    </location>
</feature>
<dbReference type="OrthoDB" id="6134464at2759"/>
<keyword evidence="1" id="KW-1133">Transmembrane helix</keyword>
<evidence type="ECO:0000256" key="1">
    <source>
        <dbReference type="SAM" id="Phobius"/>
    </source>
</evidence>
<reference evidence="2" key="1">
    <citation type="submission" date="2007-04" db="EMBL/GenBank/DDBJ databases">
        <title>Annotation of Pediculus humanus corporis strain USDA.</title>
        <authorList>
            <person name="Kirkness E."/>
            <person name="Hannick L."/>
            <person name="Hass B."/>
            <person name="Bruggner R."/>
            <person name="Lawson D."/>
            <person name="Bidwell S."/>
            <person name="Joardar V."/>
            <person name="Caler E."/>
            <person name="Walenz B."/>
            <person name="Inman J."/>
            <person name="Schobel S."/>
            <person name="Galinsky K."/>
            <person name="Amedeo P."/>
            <person name="Strausberg R."/>
        </authorList>
    </citation>
    <scope>NUCLEOTIDE SEQUENCE</scope>
    <source>
        <strain evidence="2">USDA</strain>
    </source>
</reference>
<keyword evidence="1" id="KW-0812">Transmembrane</keyword>
<keyword evidence="4" id="KW-1185">Reference proteome</keyword>
<evidence type="ECO:0000313" key="4">
    <source>
        <dbReference type="Proteomes" id="UP000009046"/>
    </source>
</evidence>
<gene>
    <name evidence="3" type="primary">8236747</name>
    <name evidence="2" type="ORF">Phum_PHUM173410</name>
</gene>
<dbReference type="RefSeq" id="XP_002425092.1">
    <property type="nucleotide sequence ID" value="XM_002425047.1"/>
</dbReference>
<proteinExistence type="predicted"/>
<organism>
    <name type="scientific">Pediculus humanus subsp. corporis</name>
    <name type="common">Body louse</name>
    <dbReference type="NCBI Taxonomy" id="121224"/>
    <lineage>
        <taxon>Eukaryota</taxon>
        <taxon>Metazoa</taxon>
        <taxon>Ecdysozoa</taxon>
        <taxon>Arthropoda</taxon>
        <taxon>Hexapoda</taxon>
        <taxon>Insecta</taxon>
        <taxon>Pterygota</taxon>
        <taxon>Neoptera</taxon>
        <taxon>Paraneoptera</taxon>
        <taxon>Psocodea</taxon>
        <taxon>Troctomorpha</taxon>
        <taxon>Phthiraptera</taxon>
        <taxon>Anoplura</taxon>
        <taxon>Pediculidae</taxon>
        <taxon>Pediculus</taxon>
    </lineage>
</organism>
<dbReference type="eggNOG" id="ENOG502SB93">
    <property type="taxonomic scope" value="Eukaryota"/>
</dbReference>
<dbReference type="VEuPathDB" id="VectorBase:PHUM173410"/>
<dbReference type="KEGG" id="phu:Phum_PHUM173410"/>
<reference evidence="2" key="2">
    <citation type="submission" date="2007-04" db="EMBL/GenBank/DDBJ databases">
        <title>The genome of the human body louse.</title>
        <authorList>
            <consortium name="The Human Body Louse Genome Consortium"/>
            <person name="Kirkness E."/>
            <person name="Walenz B."/>
            <person name="Hass B."/>
            <person name="Bruggner R."/>
            <person name="Strausberg R."/>
        </authorList>
    </citation>
    <scope>NUCLEOTIDE SEQUENCE</scope>
    <source>
        <strain evidence="2">USDA</strain>
    </source>
</reference>
<evidence type="ECO:0000313" key="3">
    <source>
        <dbReference type="EnsemblMetazoa" id="PHUM173410-PA"/>
    </source>
</evidence>
<dbReference type="EMBL" id="AAZO01002011">
    <property type="status" value="NOT_ANNOTATED_CDS"/>
    <property type="molecule type" value="Genomic_DNA"/>
</dbReference>
<dbReference type="STRING" id="121224.E0VG48"/>
<dbReference type="InParanoid" id="E0VG48"/>
<dbReference type="EMBL" id="DS235131">
    <property type="protein sequence ID" value="EEB12354.1"/>
    <property type="molecule type" value="Genomic_DNA"/>
</dbReference>
<dbReference type="CTD" id="8236747"/>
<dbReference type="Pfam" id="PF11105">
    <property type="entry name" value="CCAP"/>
    <property type="match status" value="2"/>
</dbReference>
<dbReference type="AlphaFoldDB" id="E0VG48"/>
<sequence>MNPVQIHFFPVYSFAFIYLITLTFVTGDDVILQKRSERNRLDMDRFMYDGHAMKRPFCNAFTGCGKKRSEGSIGNILGFNTEPESDELLKQFLTEAKLWETIQEAKMELERRRQGRQNAVRDDVPLRLPLASYRRKRSTKKAQENNFDENINIEIHSCKILGFVNK</sequence>
<dbReference type="HOGENOM" id="CLU_1604684_0_0_1"/>
<evidence type="ECO:0000313" key="2">
    <source>
        <dbReference type="EMBL" id="EEB12354.1"/>
    </source>
</evidence>
<dbReference type="InterPro" id="IPR024276">
    <property type="entry name" value="CCAP"/>
</dbReference>
<accession>E0VG48</accession>
<reference evidence="3" key="3">
    <citation type="submission" date="2020-05" db="UniProtKB">
        <authorList>
            <consortium name="EnsemblMetazoa"/>
        </authorList>
    </citation>
    <scope>IDENTIFICATION</scope>
    <source>
        <strain evidence="3">USDA</strain>
    </source>
</reference>
<dbReference type="GeneID" id="8236747"/>
<dbReference type="OMA" id="GFNTEPE"/>